<accession>A0A4R8Q1T6</accession>
<dbReference type="Proteomes" id="UP000295083">
    <property type="component" value="Unassembled WGS sequence"/>
</dbReference>
<dbReference type="EMBL" id="QAPG01001807">
    <property type="protein sequence ID" value="TDZ27663.1"/>
    <property type="molecule type" value="Genomic_DNA"/>
</dbReference>
<sequence>MTSRTCVTASIAAVTMTPIHIASRRFAIKRLHTFTSHAAAVLSAPTPRHPTVPPPPLESCHRHLPASRCATATVHLPILHV</sequence>
<name>A0A4R8Q1T6_9PEZI</name>
<evidence type="ECO:0000313" key="1">
    <source>
        <dbReference type="EMBL" id="TDZ27663.1"/>
    </source>
</evidence>
<protein>
    <submittedName>
        <fullName evidence="1">Uncharacterized protein</fullName>
    </submittedName>
</protein>
<comment type="caution">
    <text evidence="1">The sequence shown here is derived from an EMBL/GenBank/DDBJ whole genome shotgun (WGS) entry which is preliminary data.</text>
</comment>
<keyword evidence="2" id="KW-1185">Reference proteome</keyword>
<organism evidence="1 2">
    <name type="scientific">Colletotrichum spinosum</name>
    <dbReference type="NCBI Taxonomy" id="1347390"/>
    <lineage>
        <taxon>Eukaryota</taxon>
        <taxon>Fungi</taxon>
        <taxon>Dikarya</taxon>
        <taxon>Ascomycota</taxon>
        <taxon>Pezizomycotina</taxon>
        <taxon>Sordariomycetes</taxon>
        <taxon>Hypocreomycetidae</taxon>
        <taxon>Glomerellales</taxon>
        <taxon>Glomerellaceae</taxon>
        <taxon>Colletotrichum</taxon>
        <taxon>Colletotrichum orbiculare species complex</taxon>
    </lineage>
</organism>
<proteinExistence type="predicted"/>
<gene>
    <name evidence="1" type="ORF">C8035_v009511</name>
</gene>
<reference evidence="1 2" key="1">
    <citation type="submission" date="2018-11" db="EMBL/GenBank/DDBJ databases">
        <title>Genome sequence and assembly of Colletotrichum spinosum.</title>
        <authorList>
            <person name="Gan P."/>
            <person name="Shirasu K."/>
        </authorList>
    </citation>
    <scope>NUCLEOTIDE SEQUENCE [LARGE SCALE GENOMIC DNA]</scope>
    <source>
        <strain evidence="1 2">CBS 515.97</strain>
    </source>
</reference>
<evidence type="ECO:0000313" key="2">
    <source>
        <dbReference type="Proteomes" id="UP000295083"/>
    </source>
</evidence>
<dbReference type="AlphaFoldDB" id="A0A4R8Q1T6"/>